<dbReference type="SUPFAM" id="SSF51735">
    <property type="entry name" value="NAD(P)-binding Rossmann-fold domains"/>
    <property type="match status" value="1"/>
</dbReference>
<evidence type="ECO:0000313" key="1">
    <source>
        <dbReference type="EMBL" id="KAF0738852.1"/>
    </source>
</evidence>
<comment type="caution">
    <text evidence="1">The sequence shown here is derived from an EMBL/GenBank/DDBJ whole genome shotgun (WGS) entry which is preliminary data.</text>
</comment>
<dbReference type="InterPro" id="IPR036291">
    <property type="entry name" value="NAD(P)-bd_dom_sf"/>
</dbReference>
<sequence>MSGMRYLISAASLRNKKSLAGSLGRTLLGLKSVSAHPYEWQLVSRRADEAETLQNELTRVLQPGTQSTFDSIVRGSITYKHVDDIANEMVKAKATGLVLLPDAIDVSQWIESQTLLAAAKAANLQHLVLVSTCAAHPSSLLPSGQAWAELEKQASDTQLPVSIIHHTTLMQSMLCGLWAESICNRTLSVAMDRARISFVDAADVAEVVNHVLAQPHPSSILSVTGPAALSWDEVASTFSRHLDTPLRLSKVPLWVVQPSMWIRGKSADDIRETINHAKYYEAGGEAQVTSTVEEILGRAPRTFESFVEFNKEQWPRPHGQA</sequence>
<dbReference type="InterPro" id="IPR051604">
    <property type="entry name" value="Ergot_Alk_Oxidoreductase"/>
</dbReference>
<accession>A0A6G0XFN5</accession>
<dbReference type="EMBL" id="VJMJ01000070">
    <property type="protein sequence ID" value="KAF0738852.1"/>
    <property type="molecule type" value="Genomic_DNA"/>
</dbReference>
<dbReference type="Gene3D" id="3.40.50.720">
    <property type="entry name" value="NAD(P)-binding Rossmann-like Domain"/>
    <property type="match status" value="1"/>
</dbReference>
<reference evidence="1 2" key="1">
    <citation type="submission" date="2019-07" db="EMBL/GenBank/DDBJ databases">
        <title>Genomics analysis of Aphanomyces spp. identifies a new class of oomycete effector associated with host adaptation.</title>
        <authorList>
            <person name="Gaulin E."/>
        </authorList>
    </citation>
    <scope>NUCLEOTIDE SEQUENCE [LARGE SCALE GENOMIC DNA]</scope>
    <source>
        <strain evidence="1 2">ATCC 201684</strain>
    </source>
</reference>
<dbReference type="PANTHER" id="PTHR43162">
    <property type="match status" value="1"/>
</dbReference>
<gene>
    <name evidence="1" type="ORF">Ae201684_005462</name>
</gene>
<dbReference type="AlphaFoldDB" id="A0A6G0XFN5"/>
<organism evidence="1 2">
    <name type="scientific">Aphanomyces euteiches</name>
    <dbReference type="NCBI Taxonomy" id="100861"/>
    <lineage>
        <taxon>Eukaryota</taxon>
        <taxon>Sar</taxon>
        <taxon>Stramenopiles</taxon>
        <taxon>Oomycota</taxon>
        <taxon>Saprolegniomycetes</taxon>
        <taxon>Saprolegniales</taxon>
        <taxon>Verrucalvaceae</taxon>
        <taxon>Aphanomyces</taxon>
    </lineage>
</organism>
<dbReference type="Proteomes" id="UP000481153">
    <property type="component" value="Unassembled WGS sequence"/>
</dbReference>
<proteinExistence type="predicted"/>
<keyword evidence="2" id="KW-1185">Reference proteome</keyword>
<dbReference type="OrthoDB" id="9997102at2759"/>
<dbReference type="VEuPathDB" id="FungiDB:AeMF1_004307"/>
<protein>
    <recommendedName>
        <fullName evidence="3">NmrA-like domain-containing protein</fullName>
    </recommendedName>
</protein>
<evidence type="ECO:0000313" key="2">
    <source>
        <dbReference type="Proteomes" id="UP000481153"/>
    </source>
</evidence>
<name>A0A6G0XFN5_9STRA</name>
<evidence type="ECO:0008006" key="3">
    <source>
        <dbReference type="Google" id="ProtNLM"/>
    </source>
</evidence>
<dbReference type="PANTHER" id="PTHR43162:SF1">
    <property type="entry name" value="PRESTALK A DIFFERENTIATION PROTEIN A"/>
    <property type="match status" value="1"/>
</dbReference>